<protein>
    <submittedName>
        <fullName evidence="1">Uncharacterized protein</fullName>
    </submittedName>
</protein>
<organism evidence="1 2">
    <name type="scientific">Ruminiclostridium herbifermentans</name>
    <dbReference type="NCBI Taxonomy" id="2488810"/>
    <lineage>
        <taxon>Bacteria</taxon>
        <taxon>Bacillati</taxon>
        <taxon>Bacillota</taxon>
        <taxon>Clostridia</taxon>
        <taxon>Eubacteriales</taxon>
        <taxon>Oscillospiraceae</taxon>
        <taxon>Ruminiclostridium</taxon>
    </lineage>
</organism>
<dbReference type="RefSeq" id="WP_137698921.1">
    <property type="nucleotide sequence ID" value="NZ_CP061336.1"/>
</dbReference>
<evidence type="ECO:0000313" key="1">
    <source>
        <dbReference type="EMBL" id="QNU66757.1"/>
    </source>
</evidence>
<dbReference type="KEGG" id="rher:EHE19_018275"/>
<dbReference type="OrthoDB" id="9931197at2"/>
<reference evidence="1 2" key="1">
    <citation type="submission" date="2020-09" db="EMBL/GenBank/DDBJ databases">
        <title>Characterization and genome sequencing of Ruminiclostridium sp. nov. MA18.</title>
        <authorList>
            <person name="Rettenmaier R."/>
            <person name="Kowollik M.-L."/>
            <person name="Liebl W."/>
            <person name="Zverlov V."/>
        </authorList>
    </citation>
    <scope>NUCLEOTIDE SEQUENCE [LARGE SCALE GENOMIC DNA]</scope>
    <source>
        <strain evidence="1 2">MA18</strain>
    </source>
</reference>
<gene>
    <name evidence="1" type="ORF">EHE19_018275</name>
</gene>
<sequence length="71" mass="8468">MNDIYDNVQYSVENDIERGVKEIYRLFREDCNIYNQEFTDMVVREVELRSGNKKLAKICESIVDTIKSEKE</sequence>
<dbReference type="EMBL" id="CP061336">
    <property type="protein sequence ID" value="QNU66757.1"/>
    <property type="molecule type" value="Genomic_DNA"/>
</dbReference>
<accession>A0A4U7JAV6</accession>
<evidence type="ECO:0000313" key="2">
    <source>
        <dbReference type="Proteomes" id="UP000306409"/>
    </source>
</evidence>
<dbReference type="Proteomes" id="UP000306409">
    <property type="component" value="Chromosome"/>
</dbReference>
<proteinExistence type="predicted"/>
<dbReference type="AlphaFoldDB" id="A0A4U7JAV6"/>
<keyword evidence="2" id="KW-1185">Reference proteome</keyword>
<name>A0A4U7JAV6_9FIRM</name>